<dbReference type="InterPro" id="IPR005821">
    <property type="entry name" value="Ion_trans_dom"/>
</dbReference>
<evidence type="ECO:0000259" key="15">
    <source>
        <dbReference type="Pfam" id="PF00520"/>
    </source>
</evidence>
<dbReference type="Pfam" id="PF00520">
    <property type="entry name" value="Ion_trans"/>
    <property type="match status" value="1"/>
</dbReference>
<organism evidence="16 17">
    <name type="scientific">Paramecium tetraurelia</name>
    <dbReference type="NCBI Taxonomy" id="5888"/>
    <lineage>
        <taxon>Eukaryota</taxon>
        <taxon>Sar</taxon>
        <taxon>Alveolata</taxon>
        <taxon>Ciliophora</taxon>
        <taxon>Intramacronucleata</taxon>
        <taxon>Oligohymenophorea</taxon>
        <taxon>Peniculida</taxon>
        <taxon>Parameciidae</taxon>
        <taxon>Paramecium</taxon>
    </lineage>
</organism>
<feature type="compositionally biased region" description="Acidic residues" evidence="13">
    <location>
        <begin position="444"/>
        <end position="453"/>
    </location>
</feature>
<dbReference type="OMA" id="YKEEICL"/>
<keyword evidence="5 14" id="KW-0812">Transmembrane</keyword>
<evidence type="ECO:0000313" key="17">
    <source>
        <dbReference type="Proteomes" id="UP000000600"/>
    </source>
</evidence>
<evidence type="ECO:0000256" key="3">
    <source>
        <dbReference type="ARBA" id="ARBA00022568"/>
    </source>
</evidence>
<evidence type="ECO:0000256" key="1">
    <source>
        <dbReference type="ARBA" id="ARBA00004141"/>
    </source>
</evidence>
<feature type="transmembrane region" description="Helical" evidence="14">
    <location>
        <begin position="20"/>
        <end position="38"/>
    </location>
</feature>
<dbReference type="GO" id="GO:0005262">
    <property type="term" value="F:calcium channel activity"/>
    <property type="evidence" value="ECO:0007669"/>
    <property type="project" value="UniProtKB-KW"/>
</dbReference>
<dbReference type="GO" id="GO:0034702">
    <property type="term" value="C:monoatomic ion channel complex"/>
    <property type="evidence" value="ECO:0007669"/>
    <property type="project" value="UniProtKB-KW"/>
</dbReference>
<accession>A0BYE5</accession>
<keyword evidence="3" id="KW-0109">Calcium transport</keyword>
<dbReference type="PANTHER" id="PTHR45628:SF7">
    <property type="entry name" value="VOLTAGE-DEPENDENT CALCIUM CHANNEL TYPE A SUBUNIT ALPHA-1"/>
    <property type="match status" value="1"/>
</dbReference>
<dbReference type="GeneID" id="5016744"/>
<evidence type="ECO:0000256" key="13">
    <source>
        <dbReference type="SAM" id="MobiDB-lite"/>
    </source>
</evidence>
<keyword evidence="6" id="KW-0106">Calcium</keyword>
<dbReference type="RefSeq" id="XP_001430960.1">
    <property type="nucleotide sequence ID" value="XM_001430923.1"/>
</dbReference>
<dbReference type="STRING" id="5888.A0BYE5"/>
<keyword evidence="8 14" id="KW-1133">Transmembrane helix</keyword>
<evidence type="ECO:0000256" key="4">
    <source>
        <dbReference type="ARBA" id="ARBA00022673"/>
    </source>
</evidence>
<dbReference type="EMBL" id="CT868027">
    <property type="protein sequence ID" value="CAK63562.1"/>
    <property type="molecule type" value="Genomic_DNA"/>
</dbReference>
<comment type="subcellular location">
    <subcellularLocation>
        <location evidence="1">Membrane</location>
        <topology evidence="1">Multi-pass membrane protein</topology>
    </subcellularLocation>
</comment>
<keyword evidence="10 14" id="KW-0472">Membrane</keyword>
<keyword evidence="2" id="KW-0813">Transport</keyword>
<gene>
    <name evidence="16" type="ORF">GSPATT00033415001</name>
</gene>
<dbReference type="PANTHER" id="PTHR45628">
    <property type="entry name" value="VOLTAGE-DEPENDENT CALCIUM CHANNEL TYPE A SUBUNIT ALPHA-1"/>
    <property type="match status" value="1"/>
</dbReference>
<keyword evidence="7" id="KW-0851">Voltage-gated channel</keyword>
<name>A0BYE5_PARTE</name>
<evidence type="ECO:0000313" key="16">
    <source>
        <dbReference type="EMBL" id="CAK63562.1"/>
    </source>
</evidence>
<dbReference type="Proteomes" id="UP000000600">
    <property type="component" value="Unassembled WGS sequence"/>
</dbReference>
<evidence type="ECO:0000256" key="7">
    <source>
        <dbReference type="ARBA" id="ARBA00022882"/>
    </source>
</evidence>
<evidence type="ECO:0000256" key="5">
    <source>
        <dbReference type="ARBA" id="ARBA00022692"/>
    </source>
</evidence>
<keyword evidence="9" id="KW-0406">Ion transport</keyword>
<feature type="domain" description="Ion transport" evidence="15">
    <location>
        <begin position="2"/>
        <end position="166"/>
    </location>
</feature>
<dbReference type="SUPFAM" id="SSF81324">
    <property type="entry name" value="Voltage-gated potassium channels"/>
    <property type="match status" value="1"/>
</dbReference>
<evidence type="ECO:0000256" key="11">
    <source>
        <dbReference type="ARBA" id="ARBA00023180"/>
    </source>
</evidence>
<feature type="compositionally biased region" description="Polar residues" evidence="13">
    <location>
        <begin position="542"/>
        <end position="558"/>
    </location>
</feature>
<dbReference type="OrthoDB" id="431720at2759"/>
<dbReference type="HOGENOM" id="CLU_488758_0_0_1"/>
<evidence type="ECO:0000256" key="8">
    <source>
        <dbReference type="ARBA" id="ARBA00022989"/>
    </source>
</evidence>
<dbReference type="eggNOG" id="KOG2301">
    <property type="taxonomic scope" value="Eukaryota"/>
</dbReference>
<evidence type="ECO:0000256" key="10">
    <source>
        <dbReference type="ARBA" id="ARBA00023136"/>
    </source>
</evidence>
<sequence>MRNSWNQFDFFVVCASILDLILQFTGNSFISFLIFRVLRVTRLFRLIKSFEGLQKLIETAIYSLPAMLNVTALLFLVFFIFSILGVFLFGSIRSGWAIDDVNNFSDFHHSFELLFRCSTGEDWYKVMFDTMQDGQGYYCIFFIIFIVIQQYIMLNLFILIILDQYEINYFNSDNPLNKFQEYENMFIESWSKFAKEDKGMKMSQQLLVPLLLDMEKPIGYDLKLKLNDEISEWRRINPQLDTKENVLKQTQILRAQAKRDVSTQIMKMNIYADNVGQVKYHQILFSVMKSYMWKKVQVNLSPEGAEKILIKEDETQKRLKKKQVGVHSKEVNLVNPIVHFLFVHMAFKTLRRYGEKKKQQKELQAQLLLEQEQEHYSDGFSSDSSFDNKIEILSRNSKDTDHPRRPDYGRTKYLTLPNTEIYKEEICLNQETPIVNDSDRSSREEEEEPDEDVMQQYNKDFKRHLVNPNGSNGNIQDDKSASNLGGGGGNTRSSQSRTSQIPKQPKRLTLKPSDLISGLGASKKSIQSNQPSANQNPNASQDNPSIMNQSSGNSASNK</sequence>
<feature type="region of interest" description="Disordered" evidence="13">
    <location>
        <begin position="430"/>
        <end position="558"/>
    </location>
</feature>
<keyword evidence="11" id="KW-0325">Glycoprotein</keyword>
<evidence type="ECO:0000256" key="2">
    <source>
        <dbReference type="ARBA" id="ARBA00022448"/>
    </source>
</evidence>
<dbReference type="FunFam" id="1.10.287.70:FF:000295">
    <property type="entry name" value="Uncharacterized protein"/>
    <property type="match status" value="1"/>
</dbReference>
<keyword evidence="4" id="KW-0107">Calcium channel</keyword>
<keyword evidence="17" id="KW-1185">Reference proteome</keyword>
<dbReference type="InParanoid" id="A0BYE5"/>
<protein>
    <recommendedName>
        <fullName evidence="15">Ion transport domain-containing protein</fullName>
    </recommendedName>
</protein>
<evidence type="ECO:0000256" key="12">
    <source>
        <dbReference type="ARBA" id="ARBA00023303"/>
    </source>
</evidence>
<dbReference type="InterPro" id="IPR027359">
    <property type="entry name" value="Volt_channel_dom_sf"/>
</dbReference>
<dbReference type="AlphaFoldDB" id="A0BYE5"/>
<dbReference type="KEGG" id="ptm:GSPATT00033415001"/>
<dbReference type="Gene3D" id="1.20.120.350">
    <property type="entry name" value="Voltage-gated potassium channels. Chain C"/>
    <property type="match status" value="1"/>
</dbReference>
<keyword evidence="12" id="KW-0407">Ion channel</keyword>
<dbReference type="InterPro" id="IPR050599">
    <property type="entry name" value="VDCC_alpha-1_subunit"/>
</dbReference>
<dbReference type="Gene3D" id="1.10.287.70">
    <property type="match status" value="1"/>
</dbReference>
<evidence type="ECO:0000256" key="6">
    <source>
        <dbReference type="ARBA" id="ARBA00022837"/>
    </source>
</evidence>
<feature type="compositionally biased region" description="Polar residues" evidence="13">
    <location>
        <begin position="491"/>
        <end position="502"/>
    </location>
</feature>
<feature type="compositionally biased region" description="Low complexity" evidence="13">
    <location>
        <begin position="525"/>
        <end position="541"/>
    </location>
</feature>
<feature type="transmembrane region" description="Helical" evidence="14">
    <location>
        <begin position="135"/>
        <end position="162"/>
    </location>
</feature>
<evidence type="ECO:0000256" key="9">
    <source>
        <dbReference type="ARBA" id="ARBA00023065"/>
    </source>
</evidence>
<feature type="transmembrane region" description="Helical" evidence="14">
    <location>
        <begin position="59"/>
        <end position="89"/>
    </location>
</feature>
<reference evidence="16 17" key="1">
    <citation type="journal article" date="2006" name="Nature">
        <title>Global trends of whole-genome duplications revealed by the ciliate Paramecium tetraurelia.</title>
        <authorList>
            <consortium name="Genoscope"/>
            <person name="Aury J.-M."/>
            <person name="Jaillon O."/>
            <person name="Duret L."/>
            <person name="Noel B."/>
            <person name="Jubin C."/>
            <person name="Porcel B.M."/>
            <person name="Segurens B."/>
            <person name="Daubin V."/>
            <person name="Anthouard V."/>
            <person name="Aiach N."/>
            <person name="Arnaiz O."/>
            <person name="Billaut A."/>
            <person name="Beisson J."/>
            <person name="Blanc I."/>
            <person name="Bouhouche K."/>
            <person name="Camara F."/>
            <person name="Duharcourt S."/>
            <person name="Guigo R."/>
            <person name="Gogendeau D."/>
            <person name="Katinka M."/>
            <person name="Keller A.-M."/>
            <person name="Kissmehl R."/>
            <person name="Klotz C."/>
            <person name="Koll F."/>
            <person name="Le Moue A."/>
            <person name="Lepere C."/>
            <person name="Malinsky S."/>
            <person name="Nowacki M."/>
            <person name="Nowak J.K."/>
            <person name="Plattner H."/>
            <person name="Poulain J."/>
            <person name="Ruiz F."/>
            <person name="Serrano V."/>
            <person name="Zagulski M."/>
            <person name="Dessen P."/>
            <person name="Betermier M."/>
            <person name="Weissenbach J."/>
            <person name="Scarpelli C."/>
            <person name="Schachter V."/>
            <person name="Sperling L."/>
            <person name="Meyer E."/>
            <person name="Cohen J."/>
            <person name="Wincker P."/>
        </authorList>
    </citation>
    <scope>NUCLEOTIDE SEQUENCE [LARGE SCALE GENOMIC DNA]</scope>
    <source>
        <strain evidence="16 17">Stock d4-2</strain>
    </source>
</reference>
<proteinExistence type="predicted"/>
<evidence type="ECO:0000256" key="14">
    <source>
        <dbReference type="SAM" id="Phobius"/>
    </source>
</evidence>